<sequence>MTLKGRKRLKKWVTTGACIVVAVGLLVVWSQTGDDSTVAAGGQSAFAEGSWSTQQQSRGDYADYLAQNASADFADQEIIMDASNYAKTDGDGFEKIDNYEGQSGTSLKTGEQGSVEWDIDVKQAGFYNIGVQYFPIAGKSSSIERSLMIDGAVPFTEASYLQFDRVWDNELDHIKQDNQGNDLRPQQVEKPEWREAMLEDSDGYYADPFKFYLSAGRHTLTFVSQREPMVIHQVKLYQQKQPVAYADALKQYEQDGLKKTDGQLITVQGEAASAKSSPTLYPQTERSTGSVTPYSPKLIRVNTIGGNNWRLPGQWIEWEVDVPEAGLYKIGMKSKQQFVRGLYSTRRLLINGEVPFKEAEEIPFRYKNGYRIDVMGGDEPYLFKLEKGKNIIRMEDTLGEFAPLIREVKESLYNLNAMYRKIIMITGASPDKYRDYRLDKQVPKMLETFKSESERLTAVSKELKRLSGGSSDSEALLKTMAMQLTELVKDPDTIPRRLASFKSNAGGLGTWLQKAIEMPLQIDEIYVASPAKKFPKAGEGFFSKIKHEVATFAYSFVIDYNQIGNDSDQKNQKTITVWIGSGRDQANTLKAMIDETFTPETGINVNLKLVQMNTLLPATLAGRGPDVAMQISNDIPVNYAMRDAAADLSHFADYPEIAKRFRESALVPYTYEKGVYALPETQTFNMLFYRKDVLQELGLEVPQTWDDVYKLLTVLSKNRMQFGMPITVPQTSVPVPGQNIPPNSIFGSLLMQNGGQFYRNGGKESDLDSKIGVETFKTWTDLYSDYKLEREFDFANRFRTGEMPIGIVDYTTYNQLTVFAPEIRGMWGFAPIPGTKQPDGTINRDTPSTGNGTLMMNDAKDKDSSWEFMKWWTSEETQTNFGREMEALMGASARYPTANIKALDSLPWPVADYQALKAQFEYVKGIPEVPGGYFTGRHLQNAFLKVVVENKTEARESILDYTQYIQDEIKAKRKEFGLPE</sequence>
<dbReference type="SUPFAM" id="SSF53850">
    <property type="entry name" value="Periplasmic binding protein-like II"/>
    <property type="match status" value="1"/>
</dbReference>
<dbReference type="EMBL" id="CP048286">
    <property type="protein sequence ID" value="QHW35360.1"/>
    <property type="molecule type" value="Genomic_DNA"/>
</dbReference>
<reference evidence="2 3" key="1">
    <citation type="submission" date="2020-02" db="EMBL/GenBank/DDBJ databases">
        <title>Paenibacillus sp. nov., isolated from rhizosphere soil of tomato.</title>
        <authorList>
            <person name="Weon H.-Y."/>
            <person name="Lee S.A."/>
        </authorList>
    </citation>
    <scope>NUCLEOTIDE SEQUENCE [LARGE SCALE GENOMIC DNA]</scope>
    <source>
        <strain evidence="2 3">14171R-81</strain>
    </source>
</reference>
<dbReference type="InterPro" id="IPR006059">
    <property type="entry name" value="SBP"/>
</dbReference>
<gene>
    <name evidence="2" type="ORF">GZH47_29350</name>
</gene>
<dbReference type="PANTHER" id="PTHR43649">
    <property type="entry name" value="ARABINOSE-BINDING PROTEIN-RELATED"/>
    <property type="match status" value="1"/>
</dbReference>
<dbReference type="Gene3D" id="2.60.120.260">
    <property type="entry name" value="Galactose-binding domain-like"/>
    <property type="match status" value="2"/>
</dbReference>
<dbReference type="KEGG" id="prz:GZH47_29350"/>
<organism evidence="2 3">
    <name type="scientific">Paenibacillus rhizovicinus</name>
    <dbReference type="NCBI Taxonomy" id="2704463"/>
    <lineage>
        <taxon>Bacteria</taxon>
        <taxon>Bacillati</taxon>
        <taxon>Bacillota</taxon>
        <taxon>Bacilli</taxon>
        <taxon>Bacillales</taxon>
        <taxon>Paenibacillaceae</taxon>
        <taxon>Paenibacillus</taxon>
    </lineage>
</organism>
<keyword evidence="3" id="KW-1185">Reference proteome</keyword>
<keyword evidence="1" id="KW-0812">Transmembrane</keyword>
<dbReference type="InterPro" id="IPR050490">
    <property type="entry name" value="Bact_solute-bd_prot1"/>
</dbReference>
<dbReference type="Pfam" id="PF01547">
    <property type="entry name" value="SBP_bac_1"/>
    <property type="match status" value="1"/>
</dbReference>
<dbReference type="Gene3D" id="3.40.190.10">
    <property type="entry name" value="Periplasmic binding protein-like II"/>
    <property type="match status" value="1"/>
</dbReference>
<name>A0A6C0P9Q9_9BACL</name>
<evidence type="ECO:0000313" key="2">
    <source>
        <dbReference type="EMBL" id="QHW35360.1"/>
    </source>
</evidence>
<dbReference type="AlphaFoldDB" id="A0A6C0P9Q9"/>
<keyword evidence="1" id="KW-0472">Membrane</keyword>
<feature type="transmembrane region" description="Helical" evidence="1">
    <location>
        <begin position="12"/>
        <end position="29"/>
    </location>
</feature>
<dbReference type="Proteomes" id="UP000479114">
    <property type="component" value="Chromosome"/>
</dbReference>
<evidence type="ECO:0000313" key="3">
    <source>
        <dbReference type="Proteomes" id="UP000479114"/>
    </source>
</evidence>
<proteinExistence type="predicted"/>
<dbReference type="PANTHER" id="PTHR43649:SF27">
    <property type="entry name" value="EXTRACELLULAR SOLUTE-BINDING PROTEIN FAMILY 1"/>
    <property type="match status" value="1"/>
</dbReference>
<accession>A0A6C0P9Q9</accession>
<evidence type="ECO:0000256" key="1">
    <source>
        <dbReference type="SAM" id="Phobius"/>
    </source>
</evidence>
<protein>
    <submittedName>
        <fullName evidence="2">Extracellular solute-binding protein</fullName>
    </submittedName>
</protein>
<dbReference type="CDD" id="cd14489">
    <property type="entry name" value="CBM_SBP_bac_1_like"/>
    <property type="match status" value="1"/>
</dbReference>
<keyword evidence="1" id="KW-1133">Transmembrane helix</keyword>